<reference evidence="4" key="1">
    <citation type="submission" date="2023-07" db="EMBL/GenBank/DDBJ databases">
        <authorList>
            <person name="Stuckert A."/>
        </authorList>
    </citation>
    <scope>NUCLEOTIDE SEQUENCE</scope>
</reference>
<gene>
    <name evidence="4" type="ORF">RIMI_LOCUS2990750</name>
</gene>
<evidence type="ECO:0000313" key="4">
    <source>
        <dbReference type="EMBL" id="CAJ0927214.1"/>
    </source>
</evidence>
<feature type="region of interest" description="Disordered" evidence="2">
    <location>
        <begin position="419"/>
        <end position="452"/>
    </location>
</feature>
<organism evidence="4 5">
    <name type="scientific">Ranitomeya imitator</name>
    <name type="common">mimic poison frog</name>
    <dbReference type="NCBI Taxonomy" id="111125"/>
    <lineage>
        <taxon>Eukaryota</taxon>
        <taxon>Metazoa</taxon>
        <taxon>Chordata</taxon>
        <taxon>Craniata</taxon>
        <taxon>Vertebrata</taxon>
        <taxon>Euteleostomi</taxon>
        <taxon>Amphibia</taxon>
        <taxon>Batrachia</taxon>
        <taxon>Anura</taxon>
        <taxon>Neobatrachia</taxon>
        <taxon>Hyloidea</taxon>
        <taxon>Dendrobatidae</taxon>
        <taxon>Dendrobatinae</taxon>
        <taxon>Ranitomeya</taxon>
    </lineage>
</organism>
<name>A0ABN9KYP8_9NEOB</name>
<feature type="compositionally biased region" description="Polar residues" evidence="2">
    <location>
        <begin position="425"/>
        <end position="437"/>
    </location>
</feature>
<dbReference type="Gene3D" id="1.20.5.340">
    <property type="match status" value="1"/>
</dbReference>
<dbReference type="Gene3D" id="3.30.70.1820">
    <property type="entry name" value="L1 transposable element, RRM domain"/>
    <property type="match status" value="1"/>
</dbReference>
<feature type="domain" description="GIY-YIG" evidence="3">
    <location>
        <begin position="237"/>
        <end position="311"/>
    </location>
</feature>
<evidence type="ECO:0000313" key="5">
    <source>
        <dbReference type="Proteomes" id="UP001176940"/>
    </source>
</evidence>
<dbReference type="PROSITE" id="PS50164">
    <property type="entry name" value="GIY_YIG"/>
    <property type="match status" value="1"/>
</dbReference>
<dbReference type="PANTHER" id="PTHR11505">
    <property type="entry name" value="L1 TRANSPOSABLE ELEMENT-RELATED"/>
    <property type="match status" value="1"/>
</dbReference>
<dbReference type="InterPro" id="IPR004244">
    <property type="entry name" value="Transposase_22"/>
</dbReference>
<dbReference type="Proteomes" id="UP001176940">
    <property type="component" value="Unassembled WGS sequence"/>
</dbReference>
<proteinExistence type="predicted"/>
<dbReference type="InterPro" id="IPR000305">
    <property type="entry name" value="GIY-YIG_endonuc"/>
</dbReference>
<sequence length="704" mass="80552">MWMGPLTTLEEFFNQINAIWPELTFTITHDYNQILPLLRRVMGPSALIYIQNLLTVIVYFCTRAAIRWQPKKSIPISQFNRVRKIVSNDNTCKIRLDEMETRFTQRGYPRDYFMTVVKDLAHQMIKFLHIEYRLYTPFTPLPINYTAKFTSYPDIPEFRTPFLPCFRKPSNLRNKLVRADMGSIQRVPRQVFLQTQRKGTFPCLKCSQCANVLKGPRISHPLTGTDIPIRGFFTCDSQYVVYAIKCPCGQIYVGETTQAVKDRISQHKSDIRCGKTYLPVPNHFHQAGHTIAQLRFLVLEQIFPNRRGGNRVKRLNLHNYTTDHLISRIGYISVIKMHFGANLPAGRFGGRTAHAPAILQDGGAQGEDGRTDTGTPGPEARAWFICNHNQDYFVEFLCLPTMQHSKGAGAADKLRKFARDDSSDNVRTLRNNPAPTQRKSRPSDSNEEGEQDELTLKQASEQLMQAISLTRSSLTEKIEDVHTEVGRLRHDMQAMRGRISEVETRVSHIEDTITPMEAKLTKAAGSVNAWKQKADDLENRLRRNNIRIIGLPERSEGQQPEQFLEDWLKSTLGDGFSSTFSVERAHRVPTRPLPPGTPPRPFLARLLNCRDRDAILRLARQKGPIKLNNSIISIFPDFSMELQKQRARFMEVKKLLRDKNIIYSMLYPARLRIVHDGSSSFFTDPAEVAEWLRSHGGSKAQKSS</sequence>
<keyword evidence="1" id="KW-0175">Coiled coil</keyword>
<protein>
    <recommendedName>
        <fullName evidence="3">GIY-YIG domain-containing protein</fullName>
    </recommendedName>
</protein>
<comment type="caution">
    <text evidence="4">The sequence shown here is derived from an EMBL/GenBank/DDBJ whole genome shotgun (WGS) entry which is preliminary data.</text>
</comment>
<dbReference type="EMBL" id="CAUEEQ010004363">
    <property type="protein sequence ID" value="CAJ0927214.1"/>
    <property type="molecule type" value="Genomic_DNA"/>
</dbReference>
<evidence type="ECO:0000259" key="3">
    <source>
        <dbReference type="PROSITE" id="PS50164"/>
    </source>
</evidence>
<feature type="coiled-coil region" evidence="1">
    <location>
        <begin position="520"/>
        <end position="547"/>
    </location>
</feature>
<keyword evidence="5" id="KW-1185">Reference proteome</keyword>
<evidence type="ECO:0000256" key="2">
    <source>
        <dbReference type="SAM" id="MobiDB-lite"/>
    </source>
</evidence>
<evidence type="ECO:0000256" key="1">
    <source>
        <dbReference type="SAM" id="Coils"/>
    </source>
</evidence>
<dbReference type="CDD" id="cd10442">
    <property type="entry name" value="GIY-YIG_PLEs"/>
    <property type="match status" value="1"/>
</dbReference>
<accession>A0ABN9KYP8</accession>